<dbReference type="Gene3D" id="2.40.50.100">
    <property type="match status" value="1"/>
</dbReference>
<dbReference type="InterPro" id="IPR006143">
    <property type="entry name" value="RND_pump_MFP"/>
</dbReference>
<dbReference type="Gene3D" id="2.40.30.170">
    <property type="match status" value="1"/>
</dbReference>
<dbReference type="SUPFAM" id="SSF111369">
    <property type="entry name" value="HlyD-like secretion proteins"/>
    <property type="match status" value="1"/>
</dbReference>
<organism evidence="3 4">
    <name type="scientific">Alishewanella jeotgali KCTC 22429</name>
    <dbReference type="NCBI Taxonomy" id="1129374"/>
    <lineage>
        <taxon>Bacteria</taxon>
        <taxon>Pseudomonadati</taxon>
        <taxon>Pseudomonadota</taxon>
        <taxon>Gammaproteobacteria</taxon>
        <taxon>Alteromonadales</taxon>
        <taxon>Alteromonadaceae</taxon>
        <taxon>Alishewanella</taxon>
    </lineage>
</organism>
<dbReference type="GO" id="GO:0015562">
    <property type="term" value="F:efflux transmembrane transporter activity"/>
    <property type="evidence" value="ECO:0007669"/>
    <property type="project" value="TreeGrafter"/>
</dbReference>
<proteinExistence type="inferred from homology"/>
<comment type="caution">
    <text evidence="3">The sequence shown here is derived from an EMBL/GenBank/DDBJ whole genome shotgun (WGS) entry which is preliminary data.</text>
</comment>
<dbReference type="GO" id="GO:1990281">
    <property type="term" value="C:efflux pump complex"/>
    <property type="evidence" value="ECO:0007669"/>
    <property type="project" value="TreeGrafter"/>
</dbReference>
<gene>
    <name evidence="3" type="ORF">AJE_17385</name>
</gene>
<evidence type="ECO:0000313" key="4">
    <source>
        <dbReference type="Proteomes" id="UP000012046"/>
    </source>
</evidence>
<dbReference type="InterPro" id="IPR058792">
    <property type="entry name" value="Beta-barrel_RND_2"/>
</dbReference>
<name>H3ZJA9_9ALTE</name>
<evidence type="ECO:0000256" key="1">
    <source>
        <dbReference type="ARBA" id="ARBA00009477"/>
    </source>
</evidence>
<evidence type="ECO:0000259" key="2">
    <source>
        <dbReference type="Pfam" id="PF25954"/>
    </source>
</evidence>
<dbReference type="STRING" id="1129374.AJE_17385"/>
<dbReference type="Proteomes" id="UP000012046">
    <property type="component" value="Unassembled WGS sequence"/>
</dbReference>
<dbReference type="AlphaFoldDB" id="H3ZJA9"/>
<evidence type="ECO:0000313" key="3">
    <source>
        <dbReference type="EMBL" id="EHR39324.1"/>
    </source>
</evidence>
<keyword evidence="4" id="KW-1185">Reference proteome</keyword>
<dbReference type="NCBIfam" id="TIGR01730">
    <property type="entry name" value="RND_mfp"/>
    <property type="match status" value="1"/>
</dbReference>
<comment type="similarity">
    <text evidence="1">Belongs to the membrane fusion protein (MFP) (TC 8.A.1) family.</text>
</comment>
<dbReference type="RefSeq" id="WP_008610392.1">
    <property type="nucleotide sequence ID" value="NZ_AHTH01000062.1"/>
</dbReference>
<dbReference type="PATRIC" id="fig|1129374.4.peg.3432"/>
<accession>H3ZJA9</accession>
<protein>
    <submittedName>
        <fullName evidence="3">RND family efflux transporter MFP subunit</fullName>
    </submittedName>
</protein>
<reference evidence="3 4" key="1">
    <citation type="journal article" date="2012" name="J. Bacteriol.">
        <title>Genome Sequence of Extracellular-Protease-Producing Alishewanella jeotgali Isolated from Traditional Korean Fermented Seafood.</title>
        <authorList>
            <person name="Jung J."/>
            <person name="Chun J."/>
            <person name="Park W."/>
        </authorList>
    </citation>
    <scope>NUCLEOTIDE SEQUENCE [LARGE SCALE GENOMIC DNA]</scope>
    <source>
        <strain evidence="3 4">KCTC 22429</strain>
    </source>
</reference>
<feature type="domain" description="CusB-like beta-barrel" evidence="2">
    <location>
        <begin position="206"/>
        <end position="275"/>
    </location>
</feature>
<dbReference type="Gene3D" id="1.10.287.470">
    <property type="entry name" value="Helix hairpin bin"/>
    <property type="match status" value="1"/>
</dbReference>
<dbReference type="eggNOG" id="COG0845">
    <property type="taxonomic scope" value="Bacteria"/>
</dbReference>
<sequence length="355" mass="38331">MPRLTPVKIAIVVSLLFLLWLALGNHYRSQSEAPPIKTEQQATGFSVQTRLSQATDYPAQLKLQGQLAAWHQLEVKAQISGKVERILVEQGAAVSRGSTLLQLSDEGRHSRLQQAKALLALRQSELQSATALKQRQFVSETELARLTNELRLAETALTDAQLAVQHQNPVAPFDGVLGRRLIEPGALVQPGQSLFQLLDIVKLRASAQVPQQQVSELALGQAVIITLLDGRQLSGELSFISPAADVATRSYYIEASIANPEQLPLAGASATLQISLSARQAHALSPALLKLDPQGRLGVYTVEQSRVAFYPVQLLSADNQLAWVSGLATEVELITLGAGFVEVGQQVSVVREATP</sequence>
<dbReference type="PANTHER" id="PTHR30469">
    <property type="entry name" value="MULTIDRUG RESISTANCE PROTEIN MDTA"/>
    <property type="match status" value="1"/>
</dbReference>
<dbReference type="PANTHER" id="PTHR30469:SF29">
    <property type="entry name" value="BLR2860 PROTEIN"/>
    <property type="match status" value="1"/>
</dbReference>
<dbReference type="Pfam" id="PF25954">
    <property type="entry name" value="Beta-barrel_RND_2"/>
    <property type="match status" value="1"/>
</dbReference>
<dbReference type="EMBL" id="AHTH01000062">
    <property type="protein sequence ID" value="EHR39324.1"/>
    <property type="molecule type" value="Genomic_DNA"/>
</dbReference>